<dbReference type="InterPro" id="IPR044148">
    <property type="entry name" value="ALDH_GabD1-like"/>
</dbReference>
<dbReference type="AlphaFoldDB" id="A0A1Y0VKN3"/>
<evidence type="ECO:0000259" key="4">
    <source>
        <dbReference type="Pfam" id="PF00171"/>
    </source>
</evidence>
<comment type="similarity">
    <text evidence="1">Belongs to the aldehyde dehydrogenase family.</text>
</comment>
<keyword evidence="3 5" id="KW-0560">Oxidoreductase</keyword>
<dbReference type="GO" id="GO:0036243">
    <property type="term" value="F:succinate-semialdehyde dehydrogenase (NADP+) activity"/>
    <property type="evidence" value="ECO:0007669"/>
    <property type="project" value="UniProtKB-EC"/>
</dbReference>
<evidence type="ECO:0000256" key="3">
    <source>
        <dbReference type="ARBA" id="ARBA00023002"/>
    </source>
</evidence>
<dbReference type="EC" id="1.2.1.20" evidence="5"/>
<organism evidence="5 6">
    <name type="scientific">Pediococcus pentosaceus</name>
    <dbReference type="NCBI Taxonomy" id="1255"/>
    <lineage>
        <taxon>Bacteria</taxon>
        <taxon>Bacillati</taxon>
        <taxon>Bacillota</taxon>
        <taxon>Bacilli</taxon>
        <taxon>Lactobacillales</taxon>
        <taxon>Lactobacillaceae</taxon>
        <taxon>Pediococcus</taxon>
    </lineage>
</organism>
<protein>
    <submittedName>
        <fullName evidence="5">Succinate-semialdehyde dehydrogenase (NAD(P)(+))</fullName>
        <ecNumber evidence="5">1.2.1.16</ecNumber>
        <ecNumber evidence="5">1.2.1.20</ecNumber>
        <ecNumber evidence="5">1.2.1.79</ecNumber>
    </submittedName>
</protein>
<proteinExistence type="inferred from homology"/>
<dbReference type="PROSITE" id="PS00070">
    <property type="entry name" value="ALDEHYDE_DEHYDR_CYS"/>
    <property type="match status" value="1"/>
</dbReference>
<dbReference type="CDD" id="cd07100">
    <property type="entry name" value="ALDH_SSADH1_GabD1"/>
    <property type="match status" value="1"/>
</dbReference>
<dbReference type="Pfam" id="PF00171">
    <property type="entry name" value="Aldedh"/>
    <property type="match status" value="1"/>
</dbReference>
<evidence type="ECO:0000313" key="5">
    <source>
        <dbReference type="EMBL" id="ARW18781.1"/>
    </source>
</evidence>
<evidence type="ECO:0000256" key="2">
    <source>
        <dbReference type="ARBA" id="ARBA00022857"/>
    </source>
</evidence>
<dbReference type="SUPFAM" id="SSF53720">
    <property type="entry name" value="ALDH-like"/>
    <property type="match status" value="1"/>
</dbReference>
<dbReference type="FunFam" id="3.40.309.10:FF:000009">
    <property type="entry name" value="Aldehyde dehydrogenase A"/>
    <property type="match status" value="1"/>
</dbReference>
<dbReference type="Gene3D" id="3.40.309.10">
    <property type="entry name" value="Aldehyde Dehydrogenase, Chain A, domain 2"/>
    <property type="match status" value="1"/>
</dbReference>
<dbReference type="PANTHER" id="PTHR43217">
    <property type="entry name" value="SUCCINATE SEMIALDEHYDE DEHYDROGENASE [NAD(P)+] SAD"/>
    <property type="match status" value="1"/>
</dbReference>
<dbReference type="EMBL" id="CP021474">
    <property type="protein sequence ID" value="ARW18781.1"/>
    <property type="molecule type" value="Genomic_DNA"/>
</dbReference>
<dbReference type="Gene3D" id="3.40.605.10">
    <property type="entry name" value="Aldehyde Dehydrogenase, Chain A, domain 1"/>
    <property type="match status" value="1"/>
</dbReference>
<dbReference type="Proteomes" id="UP000196118">
    <property type="component" value="Chromosome"/>
</dbReference>
<dbReference type="PANTHER" id="PTHR43217:SF2">
    <property type="entry name" value="SUCCINATE-SEMIALDEHYDE DEHYDROGENASE [NADP(+)]"/>
    <property type="match status" value="1"/>
</dbReference>
<keyword evidence="2" id="KW-0521">NADP</keyword>
<evidence type="ECO:0000256" key="1">
    <source>
        <dbReference type="ARBA" id="ARBA00009986"/>
    </source>
</evidence>
<dbReference type="InterPro" id="IPR015590">
    <property type="entry name" value="Aldehyde_DH_dom"/>
</dbReference>
<dbReference type="EC" id="1.2.1.16" evidence="5"/>
<sequence>MAYHSVNPYDGQLIRTFPNTTDQEVEVALKNADIFYQFAKTQPIEKRAEKLQELADEFKNNIDHYARLITTNMGKLFKESQAEVQKTSDFAEYYAKNGAAALADVEYHDAPGVKAHVEYQSIGAVFMIEPWNFPYAQIMRVFAPNFIAGNPVLLKDPSIIPECAQAFEDATLKVGIPTGAFKNLFINYDQVSQIISDHRVQGVALTGSEGVGKKIASEAGANLKKSTMELGGTDAFVVLKDADLKKAIEVAAKARLSNAGQVCTAAKRFIIQEDVYDAFLEGLSQQFAKRRLGDPLDPETTLAPLSSKSAQEKLRKQVDMALAGGAKLLWGNNTPIKGPGAGFYPLIISGMKSDNPMYDQELFGPVAQVYKVKDEEEAVEVANASQHGLGGTVFSEDLEQAERVASKIETGQVAINQLLTSYPQFPFGGVKFSGYGRELSDLGIREFINAKTIIDS</sequence>
<dbReference type="EC" id="1.2.1.79" evidence="5"/>
<dbReference type="InterPro" id="IPR016160">
    <property type="entry name" value="Ald_DH_CS_CYS"/>
</dbReference>
<reference evidence="5 6" key="1">
    <citation type="submission" date="2017-05" db="EMBL/GenBank/DDBJ databases">
        <title>Genome sequence of Pediococcus pentosaceus strain SRCM100892.</title>
        <authorList>
            <person name="Cho S.H."/>
        </authorList>
    </citation>
    <scope>NUCLEOTIDE SEQUENCE [LARGE SCALE GENOMIC DNA]</scope>
    <source>
        <strain evidence="5 6">SRCM100892</strain>
    </source>
</reference>
<dbReference type="GO" id="GO:0004030">
    <property type="term" value="F:aldehyde dehydrogenase [NAD(P)+] activity"/>
    <property type="evidence" value="ECO:0007669"/>
    <property type="project" value="InterPro"/>
</dbReference>
<dbReference type="InterPro" id="IPR016162">
    <property type="entry name" value="Ald_DH_N"/>
</dbReference>
<gene>
    <name evidence="5" type="primary">gabD</name>
    <name evidence="5" type="ORF">S100892_00175</name>
</gene>
<dbReference type="InterPro" id="IPR016161">
    <property type="entry name" value="Ald_DH/histidinol_DH"/>
</dbReference>
<dbReference type="GO" id="GO:0102810">
    <property type="term" value="F:glutarate-semialdehyde dehydrogenase (NADP+) activity"/>
    <property type="evidence" value="ECO:0007669"/>
    <property type="project" value="UniProtKB-EC"/>
</dbReference>
<dbReference type="GO" id="GO:0004777">
    <property type="term" value="F:succinate-semialdehyde dehydrogenase (NAD+) activity"/>
    <property type="evidence" value="ECO:0007669"/>
    <property type="project" value="TreeGrafter"/>
</dbReference>
<dbReference type="InterPro" id="IPR047110">
    <property type="entry name" value="GABD/Sad-like"/>
</dbReference>
<name>A0A1Y0VKN3_PEDPE</name>
<accession>A0A1Y0VKN3</accession>
<evidence type="ECO:0000313" key="6">
    <source>
        <dbReference type="Proteomes" id="UP000196118"/>
    </source>
</evidence>
<feature type="domain" description="Aldehyde dehydrogenase" evidence="4">
    <location>
        <begin position="3"/>
        <end position="453"/>
    </location>
</feature>
<dbReference type="RefSeq" id="WP_061812221.1">
    <property type="nucleotide sequence ID" value="NZ_CP159489.1"/>
</dbReference>
<dbReference type="InterPro" id="IPR016163">
    <property type="entry name" value="Ald_DH_C"/>
</dbReference>